<comment type="subcellular location">
    <subcellularLocation>
        <location evidence="1">Nucleus</location>
    </subcellularLocation>
</comment>
<dbReference type="InterPro" id="IPR025422">
    <property type="entry name" value="TGA_domain"/>
</dbReference>
<evidence type="ECO:0000256" key="4">
    <source>
        <dbReference type="ARBA" id="ARBA00023159"/>
    </source>
</evidence>
<evidence type="ECO:0000256" key="1">
    <source>
        <dbReference type="ARBA" id="ARBA00004123"/>
    </source>
</evidence>
<comment type="caution">
    <text evidence="8">The sequence shown here is derived from an EMBL/GenBank/DDBJ whole genome shotgun (WGS) entry which is preliminary data.</text>
</comment>
<dbReference type="GO" id="GO:0043565">
    <property type="term" value="F:sequence-specific DNA binding"/>
    <property type="evidence" value="ECO:0007669"/>
    <property type="project" value="InterPro"/>
</dbReference>
<dbReference type="PANTHER" id="PTHR45693">
    <property type="entry name" value="TRANSCRIPTION FACTOR TGA9"/>
    <property type="match status" value="1"/>
</dbReference>
<reference evidence="8 9" key="1">
    <citation type="journal article" date="2014" name="Am. J. Bot.">
        <title>Genome assembly and annotation for red clover (Trifolium pratense; Fabaceae).</title>
        <authorList>
            <person name="Istvanek J."/>
            <person name="Jaros M."/>
            <person name="Krenek A."/>
            <person name="Repkova J."/>
        </authorList>
    </citation>
    <scope>NUCLEOTIDE SEQUENCE [LARGE SCALE GENOMIC DNA]</scope>
    <source>
        <strain evidence="9">cv. Tatra</strain>
        <tissue evidence="8">Young leaves</tissue>
    </source>
</reference>
<dbReference type="PANTHER" id="PTHR45693:SF19">
    <property type="entry name" value="FACTOR BZIP PROTEIN, PUTATIVE-RELATED"/>
    <property type="match status" value="1"/>
</dbReference>
<proteinExistence type="predicted"/>
<dbReference type="EMBL" id="ASHM01003003">
    <property type="protein sequence ID" value="PNY09218.1"/>
    <property type="molecule type" value="Genomic_DNA"/>
</dbReference>
<keyword evidence="2" id="KW-0805">Transcription regulation</keyword>
<keyword evidence="3" id="KW-0238">DNA-binding</keyword>
<name>A0A2K3P1P4_TRIPR</name>
<reference evidence="8 9" key="2">
    <citation type="journal article" date="2017" name="Front. Plant Sci.">
        <title>Gene Classification and Mining of Molecular Markers Useful in Red Clover (Trifolium pratense) Breeding.</title>
        <authorList>
            <person name="Istvanek J."/>
            <person name="Dluhosova J."/>
            <person name="Dluhos P."/>
            <person name="Patkova L."/>
            <person name="Nedelnik J."/>
            <person name="Repkova J."/>
        </authorList>
    </citation>
    <scope>NUCLEOTIDE SEQUENCE [LARGE SCALE GENOMIC DNA]</scope>
    <source>
        <strain evidence="9">cv. Tatra</strain>
        <tissue evidence="8">Young leaves</tissue>
    </source>
</reference>
<keyword evidence="5" id="KW-0804">Transcription</keyword>
<protein>
    <submittedName>
        <fullName evidence="8">Transcription factor TGA1</fullName>
    </submittedName>
</protein>
<sequence>MSSNSNKLNQSSMLLAKKSMSETNDQGEVLKINGNTISMKNYALSSEEQNKLICEIQSALNDQNHVIDDDKLRLVINTIMKHCFELLQMKTRSANVDVFNVGSATTCERNLWWIGGFRPSQLLQIILPQVQHMCSQQQLSVIYDLGQSCQVAEYALAQGMVRLQQNIDKATPTDDKEFQLTYVHQQLCFFKQADNLRQEFLHQFSRLLTISQQAEFIVALKEHLHNPQPRRSSL</sequence>
<dbReference type="AlphaFoldDB" id="A0A2K3P1P4"/>
<dbReference type="GO" id="GO:0006351">
    <property type="term" value="P:DNA-templated transcription"/>
    <property type="evidence" value="ECO:0007669"/>
    <property type="project" value="InterPro"/>
</dbReference>
<dbReference type="Proteomes" id="UP000236291">
    <property type="component" value="Unassembled WGS sequence"/>
</dbReference>
<gene>
    <name evidence="8" type="ORF">L195_g005764</name>
</gene>
<dbReference type="PROSITE" id="PS51806">
    <property type="entry name" value="DOG1"/>
    <property type="match status" value="1"/>
</dbReference>
<evidence type="ECO:0000313" key="9">
    <source>
        <dbReference type="Proteomes" id="UP000236291"/>
    </source>
</evidence>
<dbReference type="GO" id="GO:0005634">
    <property type="term" value="C:nucleus"/>
    <property type="evidence" value="ECO:0007669"/>
    <property type="project" value="UniProtKB-SubCell"/>
</dbReference>
<evidence type="ECO:0000259" key="7">
    <source>
        <dbReference type="PROSITE" id="PS51806"/>
    </source>
</evidence>
<evidence type="ECO:0000256" key="5">
    <source>
        <dbReference type="ARBA" id="ARBA00023163"/>
    </source>
</evidence>
<organism evidence="8 9">
    <name type="scientific">Trifolium pratense</name>
    <name type="common">Red clover</name>
    <dbReference type="NCBI Taxonomy" id="57577"/>
    <lineage>
        <taxon>Eukaryota</taxon>
        <taxon>Viridiplantae</taxon>
        <taxon>Streptophyta</taxon>
        <taxon>Embryophyta</taxon>
        <taxon>Tracheophyta</taxon>
        <taxon>Spermatophyta</taxon>
        <taxon>Magnoliopsida</taxon>
        <taxon>eudicotyledons</taxon>
        <taxon>Gunneridae</taxon>
        <taxon>Pentapetalae</taxon>
        <taxon>rosids</taxon>
        <taxon>fabids</taxon>
        <taxon>Fabales</taxon>
        <taxon>Fabaceae</taxon>
        <taxon>Papilionoideae</taxon>
        <taxon>50 kb inversion clade</taxon>
        <taxon>NPAAA clade</taxon>
        <taxon>Hologalegina</taxon>
        <taxon>IRL clade</taxon>
        <taxon>Trifolieae</taxon>
        <taxon>Trifolium</taxon>
    </lineage>
</organism>
<dbReference type="Pfam" id="PF14144">
    <property type="entry name" value="DOG1"/>
    <property type="match status" value="1"/>
</dbReference>
<feature type="domain" description="DOG1" evidence="7">
    <location>
        <begin position="35"/>
        <end position="234"/>
    </location>
</feature>
<accession>A0A2K3P1P4</accession>
<evidence type="ECO:0000313" key="8">
    <source>
        <dbReference type="EMBL" id="PNY09218.1"/>
    </source>
</evidence>
<evidence type="ECO:0000256" key="6">
    <source>
        <dbReference type="ARBA" id="ARBA00023242"/>
    </source>
</evidence>
<keyword evidence="6" id="KW-0539">Nucleus</keyword>
<keyword evidence="4" id="KW-0010">Activator</keyword>
<dbReference type="STRING" id="57577.A0A2K3P1P4"/>
<evidence type="ECO:0000256" key="2">
    <source>
        <dbReference type="ARBA" id="ARBA00023015"/>
    </source>
</evidence>
<evidence type="ECO:0000256" key="3">
    <source>
        <dbReference type="ARBA" id="ARBA00023125"/>
    </source>
</evidence>